<evidence type="ECO:0000313" key="1">
    <source>
        <dbReference type="EMBL" id="TQL62929.1"/>
    </source>
</evidence>
<accession>A0A542ZRQ5</accession>
<reference evidence="1 2" key="1">
    <citation type="submission" date="2019-06" db="EMBL/GenBank/DDBJ databases">
        <title>Sequencing the genomes of 1000 actinobacteria strains.</title>
        <authorList>
            <person name="Klenk H.-P."/>
        </authorList>
    </citation>
    <scope>NUCLEOTIDE SEQUENCE [LARGE SCALE GENOMIC DNA]</scope>
    <source>
        <strain evidence="1 2">DSM 8251</strain>
    </source>
</reference>
<keyword evidence="2" id="KW-1185">Reference proteome</keyword>
<protein>
    <submittedName>
        <fullName evidence="1">Uncharacterized protein</fullName>
    </submittedName>
</protein>
<dbReference type="AlphaFoldDB" id="A0A542ZRQ5"/>
<comment type="caution">
    <text evidence="1">The sequence shown here is derived from an EMBL/GenBank/DDBJ whole genome shotgun (WGS) entry which is preliminary data.</text>
</comment>
<proteinExistence type="predicted"/>
<gene>
    <name evidence="1" type="ORF">FB460_0721</name>
</gene>
<sequence>MLLSSKVSAPISTTRHLVRGQRVSLRRQLADGQGDLIGWVLTADADGLELLDRQAHRHRVDSAQILALRLIPLIPPGRNPENGDRSILARMLTDLTGAEVTAEAIAVGRIRDLVDDVTPALDMIDAGRAPSPGTVLISGEWAVLASPPQKAHIWAAWAALHNARNLAWVAKM</sequence>
<organism evidence="1 2">
    <name type="scientific">Propioniferax innocua</name>
    <dbReference type="NCBI Taxonomy" id="1753"/>
    <lineage>
        <taxon>Bacteria</taxon>
        <taxon>Bacillati</taxon>
        <taxon>Actinomycetota</taxon>
        <taxon>Actinomycetes</taxon>
        <taxon>Propionibacteriales</taxon>
        <taxon>Propionibacteriaceae</taxon>
        <taxon>Propioniferax</taxon>
    </lineage>
</organism>
<evidence type="ECO:0000313" key="2">
    <source>
        <dbReference type="Proteomes" id="UP000316196"/>
    </source>
</evidence>
<dbReference type="Proteomes" id="UP000316196">
    <property type="component" value="Unassembled WGS sequence"/>
</dbReference>
<dbReference type="EMBL" id="VFOR01000001">
    <property type="protein sequence ID" value="TQL62929.1"/>
    <property type="molecule type" value="Genomic_DNA"/>
</dbReference>
<name>A0A542ZRQ5_9ACTN</name>